<dbReference type="SUPFAM" id="SSF48403">
    <property type="entry name" value="Ankyrin repeat"/>
    <property type="match status" value="1"/>
</dbReference>
<evidence type="ECO:0008006" key="6">
    <source>
        <dbReference type="Google" id="ProtNLM"/>
    </source>
</evidence>
<gene>
    <name evidence="4" type="ORF">NEMBOFW57_005621</name>
</gene>
<keyword evidence="2" id="KW-0040">ANK repeat</keyword>
<organism evidence="4 5">
    <name type="scientific">Staphylotrichum longicolle</name>
    <dbReference type="NCBI Taxonomy" id="669026"/>
    <lineage>
        <taxon>Eukaryota</taxon>
        <taxon>Fungi</taxon>
        <taxon>Dikarya</taxon>
        <taxon>Ascomycota</taxon>
        <taxon>Pezizomycotina</taxon>
        <taxon>Sordariomycetes</taxon>
        <taxon>Sordariomycetidae</taxon>
        <taxon>Sordariales</taxon>
        <taxon>Chaetomiaceae</taxon>
        <taxon>Staphylotrichum</taxon>
    </lineage>
</organism>
<dbReference type="PANTHER" id="PTHR24189">
    <property type="entry name" value="MYOTROPHIN"/>
    <property type="match status" value="1"/>
</dbReference>
<reference evidence="4" key="1">
    <citation type="submission" date="2023-02" db="EMBL/GenBank/DDBJ databases">
        <authorList>
            <person name="Palmer J.M."/>
        </authorList>
    </citation>
    <scope>NUCLEOTIDE SEQUENCE</scope>
    <source>
        <strain evidence="4">FW57</strain>
    </source>
</reference>
<feature type="region of interest" description="Disordered" evidence="3">
    <location>
        <begin position="1"/>
        <end position="20"/>
    </location>
</feature>
<comment type="caution">
    <text evidence="4">The sequence shown here is derived from an EMBL/GenBank/DDBJ whole genome shotgun (WGS) entry which is preliminary data.</text>
</comment>
<dbReference type="InterPro" id="IPR036770">
    <property type="entry name" value="Ankyrin_rpt-contain_sf"/>
</dbReference>
<name>A0AAD4EX13_9PEZI</name>
<evidence type="ECO:0000313" key="4">
    <source>
        <dbReference type="EMBL" id="KAG7289256.1"/>
    </source>
</evidence>
<dbReference type="Proteomes" id="UP001197093">
    <property type="component" value="Unassembled WGS sequence"/>
</dbReference>
<keyword evidence="1" id="KW-0677">Repeat</keyword>
<protein>
    <recommendedName>
        <fullName evidence="6">Ankyrin repeat protein</fullName>
    </recommendedName>
</protein>
<dbReference type="AlphaFoldDB" id="A0AAD4EX13"/>
<dbReference type="InterPro" id="IPR050745">
    <property type="entry name" value="Multifunctional_regulatory"/>
</dbReference>
<sequence>MLERRGASLDDTCVGPSPGRKPSALHQAAYIGNRDIVDYILELPGAEERVKATVYARTALELVYAGSGSISHDREARAYIIRRLVEFGARLEYDPSADSLVLFRACRCGAFGIAVDLIKSGACPEIVPKALHTLLYHVVYSHHNFDYMRSARYDPHDAFYADKPDVRQRERLELVRLLIEMGANPNAQWAGEGPRLRASCATQTSLMLAVCPGTLGRPAALEMVQLLVELGSDPQATNTNGMTVLHALIGTATISDEFIPRATSGVSSYVAPMLDMLSSSAWDKEQSVS</sequence>
<dbReference type="PANTHER" id="PTHR24189:SF50">
    <property type="entry name" value="ANKYRIN REPEAT AND SOCS BOX PROTEIN 2"/>
    <property type="match status" value="1"/>
</dbReference>
<accession>A0AAD4EX13</accession>
<keyword evidence="5" id="KW-1185">Reference proteome</keyword>
<dbReference type="Gene3D" id="1.25.40.20">
    <property type="entry name" value="Ankyrin repeat-containing domain"/>
    <property type="match status" value="2"/>
</dbReference>
<evidence type="ECO:0000313" key="5">
    <source>
        <dbReference type="Proteomes" id="UP001197093"/>
    </source>
</evidence>
<evidence type="ECO:0000256" key="1">
    <source>
        <dbReference type="ARBA" id="ARBA00022737"/>
    </source>
</evidence>
<dbReference type="EMBL" id="JAHCVI010000002">
    <property type="protein sequence ID" value="KAG7289256.1"/>
    <property type="molecule type" value="Genomic_DNA"/>
</dbReference>
<evidence type="ECO:0000256" key="2">
    <source>
        <dbReference type="ARBA" id="ARBA00023043"/>
    </source>
</evidence>
<evidence type="ECO:0000256" key="3">
    <source>
        <dbReference type="SAM" id="MobiDB-lite"/>
    </source>
</evidence>
<proteinExistence type="predicted"/>